<dbReference type="eggNOG" id="COG3266">
    <property type="taxonomic scope" value="Bacteria"/>
</dbReference>
<evidence type="ECO:0000256" key="1">
    <source>
        <dbReference type="SAM" id="MobiDB-lite"/>
    </source>
</evidence>
<evidence type="ECO:0000313" key="5">
    <source>
        <dbReference type="Proteomes" id="UP000006851"/>
    </source>
</evidence>
<dbReference type="Proteomes" id="UP000006851">
    <property type="component" value="Chromosome"/>
</dbReference>
<feature type="region of interest" description="Disordered" evidence="1">
    <location>
        <begin position="517"/>
        <end position="556"/>
    </location>
</feature>
<keyword evidence="2" id="KW-1133">Transmembrane helix</keyword>
<dbReference type="EMBL" id="CP002628">
    <property type="protein sequence ID" value="AEB07887.1"/>
    <property type="molecule type" value="Genomic_DNA"/>
</dbReference>
<gene>
    <name evidence="4" type="ordered locus">Corgl_1792</name>
</gene>
<feature type="transmembrane region" description="Helical" evidence="2">
    <location>
        <begin position="158"/>
        <end position="175"/>
    </location>
</feature>
<sequence>MAQTRNYLNHLLQSTGITPACSMEERAAADEIAKTFRRHGFAPEVQEFSASGSPRIISAVLGVLVFIASVLAGFGGAAGVIGFLLVIAACALFTLERHGRVVLPSIGAGGLSQNVIAHHEASGPMASPRNRPVVVVAHYDSPRADVFAQMPYATYRPLIAKLMPAAMVLPAVFMVMRILPLPAAVKIILWILAILTAGVPLLRAIAILLNRVALPYTSGAVCNKSSVAALLGIMDEVCPYRGEREFPDDIPFDTYIADQRRSSEQQLLAEKPAAVETAPSDGLIPVDGLDSAAANPDAGQGRTGILEQPAAGDAIENSDEPAATSSIPPTVEPAATSSISSTVGTAYQAETSEREPVRTPSAEEPAADTESGEESAASAQPAPADAARTDEQDSAQISAEPKTPSLKDEGNPASDGADDRSSSHAERDAAFAQSAEQPRARHTEPGWRFGPGVVRDLGMIPQACELVYVDEDVKEPDHIDEHPAASSGAPSEEAAAHVPVLETVSAGVEPVRTDIAESSDTDHAELGGSQENGLADHRKESKSSPVPVQEPSVKSGLVGTLSEVGAGAARIFDATIRAGRGLIQGATGDIAAAARDGEPDSDAKARSSESFAERPEGRDEDLSDQGVAKQSEPDGDREPSPSQPLSTPEQLIDDPGATVAHEPSFAEQTPPQDDAHTQMTESGEPKQPIERSNSEQSVSEVASDEASRGVAAADTVDSLMAQISQDTVRTSRRSRRIPAVPLVTGDAAQVVPSAPGWDLPRANPQIAVPAPSAPASVDQATSTNRSSLFDLPDPAISPADPFSPDTGDMSSESDPVVAPTPNVAPAHPEGTSSAGKFEVISVKENSSVVDTDGSPHDTDRRRGLGRLFGRKSREHDSMSDWLGIEKDFDAKKFGRDAGSWDNFDDGDEDWKGGATGEEDASPAEMRNAIASMGDEELLGHDIWFVATGASEFGNAGMRAFLETHRDSLRGVFLINLDCVGAGELAMVATEGEERVLKGDKRIMNLVRKVSAAFHHEFGAVNMPYLSTDAHAAMSMSLRALTIAGVDGPGLARSHSEDDMPCNVDVDNIALVCDVVTEVIRRS</sequence>
<feature type="compositionally biased region" description="Basic and acidic residues" evidence="1">
    <location>
        <begin position="595"/>
        <end position="617"/>
    </location>
</feature>
<evidence type="ECO:0000259" key="3">
    <source>
        <dbReference type="Pfam" id="PF04389"/>
    </source>
</evidence>
<feature type="region of interest" description="Disordered" evidence="1">
    <location>
        <begin position="591"/>
        <end position="714"/>
    </location>
</feature>
<keyword evidence="5" id="KW-1185">Reference proteome</keyword>
<evidence type="ECO:0000313" key="4">
    <source>
        <dbReference type="EMBL" id="AEB07887.1"/>
    </source>
</evidence>
<feature type="region of interest" description="Disordered" evidence="1">
    <location>
        <begin position="316"/>
        <end position="452"/>
    </location>
</feature>
<feature type="domain" description="Peptidase M28" evidence="3">
    <location>
        <begin position="937"/>
        <end position="1077"/>
    </location>
</feature>
<feature type="region of interest" description="Disordered" evidence="1">
    <location>
        <begin position="266"/>
        <end position="304"/>
    </location>
</feature>
<keyword evidence="2" id="KW-0812">Transmembrane</keyword>
<feature type="transmembrane region" description="Helical" evidence="2">
    <location>
        <begin position="187"/>
        <end position="209"/>
    </location>
</feature>
<feature type="compositionally biased region" description="Low complexity" evidence="1">
    <location>
        <begin position="815"/>
        <end position="828"/>
    </location>
</feature>
<proteinExistence type="predicted"/>
<accession>F2N9D9</accession>
<feature type="compositionally biased region" description="Polar residues" evidence="1">
    <location>
        <begin position="778"/>
        <end position="787"/>
    </location>
</feature>
<feature type="compositionally biased region" description="Polar residues" evidence="1">
    <location>
        <begin position="335"/>
        <end position="350"/>
    </location>
</feature>
<dbReference type="STRING" id="700015.Corgl_1792"/>
<feature type="compositionally biased region" description="Polar residues" evidence="1">
    <location>
        <begin position="666"/>
        <end position="681"/>
    </location>
</feature>
<protein>
    <recommendedName>
        <fullName evidence="3">Peptidase M28 domain-containing protein</fullName>
    </recommendedName>
</protein>
<reference evidence="5" key="1">
    <citation type="journal article" date="2013" name="Stand. Genomic Sci.">
        <title>Complete genome sequence of Coriobacterium glomerans type strain (PW2(T)) from the midgut of Pyrrhocoris apterus L. (red soldier bug).</title>
        <authorList>
            <person name="Stackebrandt E."/>
            <person name="Zeytun A."/>
            <person name="Lapidus A."/>
            <person name="Nolan M."/>
            <person name="Lucas S."/>
            <person name="Hammon N."/>
            <person name="Deshpande S."/>
            <person name="Cheng J.F."/>
            <person name="Tapia R."/>
            <person name="Goodwin L.A."/>
            <person name="Pitluck S."/>
            <person name="Liolios K."/>
            <person name="Pagani I."/>
            <person name="Ivanova N."/>
            <person name="Mavromatis K."/>
            <person name="Mikhailova N."/>
            <person name="Huntemann M."/>
            <person name="Pati A."/>
            <person name="Chen A."/>
            <person name="Palaniappan K."/>
            <person name="Chang Y.J."/>
            <person name="Land M."/>
            <person name="Hauser L."/>
            <person name="Rohde M."/>
            <person name="Pukall R."/>
            <person name="Goker M."/>
            <person name="Detter J.C."/>
            <person name="Woyke T."/>
            <person name="Bristow J."/>
            <person name="Eisen J.A."/>
            <person name="Markowitz V."/>
            <person name="Hugenholtz P."/>
            <person name="Kyrpides N.C."/>
            <person name="Klenk H.P."/>
        </authorList>
    </citation>
    <scope>NUCLEOTIDE SEQUENCE</scope>
    <source>
        <strain evidence="5">ATCC 49209 / DSM 20642 / JCM 10262 / PW2</strain>
    </source>
</reference>
<dbReference type="InterPro" id="IPR007484">
    <property type="entry name" value="Peptidase_M28"/>
</dbReference>
<feature type="compositionally biased region" description="Basic and acidic residues" evidence="1">
    <location>
        <begin position="417"/>
        <end position="429"/>
    </location>
</feature>
<feature type="transmembrane region" description="Helical" evidence="2">
    <location>
        <begin position="61"/>
        <end position="94"/>
    </location>
</feature>
<keyword evidence="2" id="KW-0472">Membrane</keyword>
<feature type="compositionally biased region" description="Low complexity" evidence="1">
    <location>
        <begin position="767"/>
        <end position="777"/>
    </location>
</feature>
<dbReference type="SUPFAM" id="SSF53187">
    <property type="entry name" value="Zn-dependent exopeptidases"/>
    <property type="match status" value="2"/>
</dbReference>
<organism evidence="4 5">
    <name type="scientific">Coriobacterium glomerans (strain ATCC 49209 / DSM 20642 / JCM 10262 / PW2)</name>
    <dbReference type="NCBI Taxonomy" id="700015"/>
    <lineage>
        <taxon>Bacteria</taxon>
        <taxon>Bacillati</taxon>
        <taxon>Actinomycetota</taxon>
        <taxon>Coriobacteriia</taxon>
        <taxon>Coriobacteriales</taxon>
        <taxon>Coriobacteriaceae</taxon>
        <taxon>Coriobacterium</taxon>
    </lineage>
</organism>
<dbReference type="KEGG" id="cgo:Corgl_1792"/>
<name>F2N9D9_CORGP</name>
<feature type="compositionally biased region" description="Basic and acidic residues" evidence="1">
    <location>
        <begin position="683"/>
        <end position="693"/>
    </location>
</feature>
<dbReference type="HOGENOM" id="CLU_267841_0_0_11"/>
<dbReference type="Gene3D" id="3.40.630.10">
    <property type="entry name" value="Zn peptidases"/>
    <property type="match status" value="2"/>
</dbReference>
<feature type="region of interest" description="Disordered" evidence="1">
    <location>
        <begin position="753"/>
        <end position="833"/>
    </location>
</feature>
<feature type="region of interest" description="Disordered" evidence="1">
    <location>
        <begin position="899"/>
        <end position="920"/>
    </location>
</feature>
<evidence type="ECO:0000256" key="2">
    <source>
        <dbReference type="SAM" id="Phobius"/>
    </source>
</evidence>
<dbReference type="Pfam" id="PF04389">
    <property type="entry name" value="Peptidase_M28"/>
    <property type="match status" value="1"/>
</dbReference>
<dbReference type="AlphaFoldDB" id="F2N9D9"/>
<feature type="compositionally biased region" description="Low complexity" evidence="1">
    <location>
        <begin position="374"/>
        <end position="386"/>
    </location>
</feature>